<accession>A0A6C0BK10</accession>
<dbReference type="AlphaFoldDB" id="A0A6C0BK10"/>
<organism evidence="1">
    <name type="scientific">viral metagenome</name>
    <dbReference type="NCBI Taxonomy" id="1070528"/>
    <lineage>
        <taxon>unclassified sequences</taxon>
        <taxon>metagenomes</taxon>
        <taxon>organismal metagenomes</taxon>
    </lineage>
</organism>
<reference evidence="1" key="1">
    <citation type="journal article" date="2020" name="Nature">
        <title>Giant virus diversity and host interactions through global metagenomics.</title>
        <authorList>
            <person name="Schulz F."/>
            <person name="Roux S."/>
            <person name="Paez-Espino D."/>
            <person name="Jungbluth S."/>
            <person name="Walsh D.A."/>
            <person name="Denef V.J."/>
            <person name="McMahon K.D."/>
            <person name="Konstantinidis K.T."/>
            <person name="Eloe-Fadrosh E.A."/>
            <person name="Kyrpides N.C."/>
            <person name="Woyke T."/>
        </authorList>
    </citation>
    <scope>NUCLEOTIDE SEQUENCE</scope>
    <source>
        <strain evidence="1">GVMAG-M-3300014204-73</strain>
    </source>
</reference>
<dbReference type="EMBL" id="MN739180">
    <property type="protein sequence ID" value="QHS92516.1"/>
    <property type="molecule type" value="Genomic_DNA"/>
</dbReference>
<name>A0A6C0BK10_9ZZZZ</name>
<sequence>MTASDQIPSYIHWPVGVHVYPNILDRLEQYGSLSEKQPIMSSLSSLTKACLHSYSDDFTIIILEIPHPSPGHTSFRKRLVMMWSRLVSMIGHKYKQVIF</sequence>
<evidence type="ECO:0000313" key="1">
    <source>
        <dbReference type="EMBL" id="QHS92516.1"/>
    </source>
</evidence>
<proteinExistence type="predicted"/>
<protein>
    <submittedName>
        <fullName evidence="1">Uncharacterized protein</fullName>
    </submittedName>
</protein>